<protein>
    <submittedName>
        <fullName evidence="6">Rpl16bp</fullName>
    </submittedName>
</protein>
<dbReference type="GO" id="GO:0022625">
    <property type="term" value="C:cytosolic large ribosomal subunit"/>
    <property type="evidence" value="ECO:0007669"/>
    <property type="project" value="TreeGrafter"/>
</dbReference>
<reference evidence="6 7" key="1">
    <citation type="submission" date="2017-10" db="EMBL/GenBank/DDBJ databases">
        <title>A novel species of cold-tolerant Malassezia isolated from bats.</title>
        <authorList>
            <person name="Lorch J.M."/>
            <person name="Palmer J.M."/>
            <person name="Vanderwolf K.J."/>
            <person name="Schmidt K.Z."/>
            <person name="Verant M.L."/>
            <person name="Weller T.J."/>
            <person name="Blehert D.S."/>
        </authorList>
    </citation>
    <scope>NUCLEOTIDE SEQUENCE [LARGE SCALE GENOMIC DNA]</scope>
    <source>
        <strain evidence="6 7">NWHC:44797-103</strain>
    </source>
</reference>
<evidence type="ECO:0000313" key="6">
    <source>
        <dbReference type="EMBL" id="PKI84627.1"/>
    </source>
</evidence>
<dbReference type="GO" id="GO:0003729">
    <property type="term" value="F:mRNA binding"/>
    <property type="evidence" value="ECO:0007669"/>
    <property type="project" value="TreeGrafter"/>
</dbReference>
<dbReference type="SUPFAM" id="SSF52161">
    <property type="entry name" value="Ribosomal protein L13"/>
    <property type="match status" value="1"/>
</dbReference>
<dbReference type="PANTHER" id="PTHR11545">
    <property type="entry name" value="RIBOSOMAL PROTEIN L13"/>
    <property type="match status" value="1"/>
</dbReference>
<evidence type="ECO:0000256" key="5">
    <source>
        <dbReference type="RuleBase" id="RU003877"/>
    </source>
</evidence>
<dbReference type="AlphaFoldDB" id="A0A2N1JDJ9"/>
<evidence type="ECO:0000313" key="7">
    <source>
        <dbReference type="Proteomes" id="UP000232875"/>
    </source>
</evidence>
<dbReference type="NCBIfam" id="TIGR01077">
    <property type="entry name" value="L13_A_E"/>
    <property type="match status" value="1"/>
</dbReference>
<dbReference type="Gene3D" id="3.90.1180.10">
    <property type="entry name" value="Ribosomal protein L13"/>
    <property type="match status" value="1"/>
</dbReference>
<dbReference type="InterPro" id="IPR005822">
    <property type="entry name" value="Ribosomal_uL13"/>
</dbReference>
<sequence length="204" mass="23019">MSLQLNTPYIVDGKGHLLGRLASIVAKQLLSGQKVVVVRSELINISGSFFRNKLKYQEFLHKCHMINPKKNGPFHHRAPSRILVRAIRGMIPYKTARGAAAMQNLKVFEGCPPPYDRKKKMVIPDALRVLRLRTGRKYATLKRISAEFGWKYDEVVDKLEAKRLVKNQAFHDRKVAATKRRIAASSAAASELGPINSELELLGY</sequence>
<dbReference type="Proteomes" id="UP000232875">
    <property type="component" value="Unassembled WGS sequence"/>
</dbReference>
<dbReference type="FunFam" id="3.90.1180.10:FF:000002">
    <property type="entry name" value="60S ribosomal protein L16"/>
    <property type="match status" value="1"/>
</dbReference>
<evidence type="ECO:0000256" key="4">
    <source>
        <dbReference type="ARBA" id="ARBA00023274"/>
    </source>
</evidence>
<evidence type="ECO:0000256" key="3">
    <source>
        <dbReference type="ARBA" id="ARBA00022980"/>
    </source>
</evidence>
<keyword evidence="3 5" id="KW-0689">Ribosomal protein</keyword>
<dbReference type="InterPro" id="IPR005755">
    <property type="entry name" value="Ribosomal_uL13_euk/arc"/>
</dbReference>
<keyword evidence="4 5" id="KW-0687">Ribonucleoprotein</keyword>
<dbReference type="Pfam" id="PF00572">
    <property type="entry name" value="Ribosomal_L13"/>
    <property type="match status" value="1"/>
</dbReference>
<dbReference type="GO" id="GO:0003735">
    <property type="term" value="F:structural constituent of ribosome"/>
    <property type="evidence" value="ECO:0007669"/>
    <property type="project" value="InterPro"/>
</dbReference>
<dbReference type="InterPro" id="IPR023563">
    <property type="entry name" value="Ribosomal_uL13_CS"/>
</dbReference>
<dbReference type="Gene3D" id="6.10.250.3250">
    <property type="match status" value="1"/>
</dbReference>
<dbReference type="InterPro" id="IPR036899">
    <property type="entry name" value="Ribosomal_uL13_sf"/>
</dbReference>
<comment type="similarity">
    <text evidence="2 5">Belongs to the universal ribosomal protein uL13 family.</text>
</comment>
<dbReference type="OrthoDB" id="1882297at2759"/>
<proteinExistence type="inferred from homology"/>
<dbReference type="HAMAP" id="MF_01366">
    <property type="entry name" value="Ribosomal_uL13"/>
    <property type="match status" value="1"/>
</dbReference>
<dbReference type="PROSITE" id="PS00783">
    <property type="entry name" value="RIBOSOMAL_L13"/>
    <property type="match status" value="1"/>
</dbReference>
<dbReference type="GO" id="GO:0017148">
    <property type="term" value="P:negative regulation of translation"/>
    <property type="evidence" value="ECO:0007669"/>
    <property type="project" value="TreeGrafter"/>
</dbReference>
<name>A0A2N1JDJ9_9BASI</name>
<evidence type="ECO:0000256" key="1">
    <source>
        <dbReference type="ARBA" id="ARBA00004021"/>
    </source>
</evidence>
<keyword evidence="7" id="KW-1185">Reference proteome</keyword>
<comment type="function">
    <text evidence="1">Component of the ribosome, a large ribonucleoprotein complex responsible for the synthesis of proteins in the cell. The small ribosomal subunit (SSU) binds messenger RNAs (mRNAs) and translates the encoded message by selecting cognate aminoacyl-transfer RNA (tRNA) molecules. The large subunit (LSU) contains the ribosomal catalytic site termed the peptidyl transferase center (PTC), which catalyzes the formation of peptide bonds, thereby polymerizing the amino acids delivered by tRNAs into a polypeptide chain. The nascent polypeptides leave the ribosome through a tunnel in the LSU and interact with protein factors that function in enzymatic processing, targeting, and the membrane insertion of nascent chains at the exit of the ribosomal tunnel.</text>
</comment>
<dbReference type="EMBL" id="KZ454989">
    <property type="protein sequence ID" value="PKI84627.1"/>
    <property type="molecule type" value="Genomic_DNA"/>
</dbReference>
<dbReference type="STRING" id="2020962.A0A2N1JDJ9"/>
<dbReference type="PANTHER" id="PTHR11545:SF3">
    <property type="entry name" value="LARGE RIBOSOMAL SUBUNIT PROTEIN UL13"/>
    <property type="match status" value="1"/>
</dbReference>
<organism evidence="6 7">
    <name type="scientific">Malassezia vespertilionis</name>
    <dbReference type="NCBI Taxonomy" id="2020962"/>
    <lineage>
        <taxon>Eukaryota</taxon>
        <taxon>Fungi</taxon>
        <taxon>Dikarya</taxon>
        <taxon>Basidiomycota</taxon>
        <taxon>Ustilaginomycotina</taxon>
        <taxon>Malasseziomycetes</taxon>
        <taxon>Malasseziales</taxon>
        <taxon>Malasseziaceae</taxon>
        <taxon>Malassezia</taxon>
    </lineage>
</organism>
<dbReference type="GO" id="GO:0006412">
    <property type="term" value="P:translation"/>
    <property type="evidence" value="ECO:0007669"/>
    <property type="project" value="InterPro"/>
</dbReference>
<evidence type="ECO:0000256" key="2">
    <source>
        <dbReference type="ARBA" id="ARBA00006227"/>
    </source>
</evidence>
<accession>A0A2N1JDJ9</accession>
<gene>
    <name evidence="6" type="primary">RPL16B</name>
    <name evidence="6" type="ORF">MVES_001565</name>
</gene>